<evidence type="ECO:0000313" key="6">
    <source>
        <dbReference type="EMBL" id="SMO41591.1"/>
    </source>
</evidence>
<dbReference type="AlphaFoldDB" id="A0A521B3J4"/>
<evidence type="ECO:0000256" key="2">
    <source>
        <dbReference type="ARBA" id="ARBA00022692"/>
    </source>
</evidence>
<dbReference type="Proteomes" id="UP000316030">
    <property type="component" value="Unassembled WGS sequence"/>
</dbReference>
<keyword evidence="3 5" id="KW-1133">Transmembrane helix</keyword>
<feature type="transmembrane region" description="Helical" evidence="5">
    <location>
        <begin position="88"/>
        <end position="108"/>
    </location>
</feature>
<feature type="transmembrane region" description="Helical" evidence="5">
    <location>
        <begin position="20"/>
        <end position="38"/>
    </location>
</feature>
<sequence length="143" mass="15708">MFDAFLRARLARFAGLSDVVFRVTLCLIFLIGGIGHFMRSDEMLARLLDSPWLDQVMMIGNPLALLHLSGAVFVIGSLFMIAGYSTRLAALAMFMTLVPITVTIHIAPGHEGPLFKNIAILGALFYVFINGAKCCALDLRRHP</sequence>
<evidence type="ECO:0000313" key="7">
    <source>
        <dbReference type="Proteomes" id="UP000316030"/>
    </source>
</evidence>
<comment type="subcellular location">
    <subcellularLocation>
        <location evidence="1">Membrane</location>
        <topology evidence="1">Multi-pass membrane protein</topology>
    </subcellularLocation>
</comment>
<dbReference type="RefSeq" id="WP_221930522.1">
    <property type="nucleotide sequence ID" value="NZ_FXTO01000002.1"/>
</dbReference>
<accession>A0A521B3J4</accession>
<organism evidence="6 7">
    <name type="scientific">Thalassovita litoralis</name>
    <dbReference type="NCBI Taxonomy" id="1010611"/>
    <lineage>
        <taxon>Bacteria</taxon>
        <taxon>Pseudomonadati</taxon>
        <taxon>Pseudomonadota</taxon>
        <taxon>Alphaproteobacteria</taxon>
        <taxon>Rhodobacterales</taxon>
        <taxon>Roseobacteraceae</taxon>
        <taxon>Thalassovita</taxon>
    </lineage>
</organism>
<gene>
    <name evidence="6" type="ORF">SAMN06265173_10266</name>
</gene>
<proteinExistence type="predicted"/>
<feature type="transmembrane region" description="Helical" evidence="5">
    <location>
        <begin position="58"/>
        <end position="81"/>
    </location>
</feature>
<dbReference type="Pfam" id="PF07681">
    <property type="entry name" value="DoxX"/>
    <property type="match status" value="1"/>
</dbReference>
<evidence type="ECO:0000256" key="1">
    <source>
        <dbReference type="ARBA" id="ARBA00004141"/>
    </source>
</evidence>
<keyword evidence="4 5" id="KW-0472">Membrane</keyword>
<dbReference type="EMBL" id="FXTO01000002">
    <property type="protein sequence ID" value="SMO41591.1"/>
    <property type="molecule type" value="Genomic_DNA"/>
</dbReference>
<keyword evidence="2 5" id="KW-0812">Transmembrane</keyword>
<evidence type="ECO:0000256" key="4">
    <source>
        <dbReference type="ARBA" id="ARBA00023136"/>
    </source>
</evidence>
<protein>
    <submittedName>
        <fullName evidence="6">Putative oxidoreductase</fullName>
    </submittedName>
</protein>
<evidence type="ECO:0000256" key="5">
    <source>
        <dbReference type="SAM" id="Phobius"/>
    </source>
</evidence>
<keyword evidence="7" id="KW-1185">Reference proteome</keyword>
<dbReference type="GO" id="GO:0016020">
    <property type="term" value="C:membrane"/>
    <property type="evidence" value="ECO:0007669"/>
    <property type="project" value="UniProtKB-SubCell"/>
</dbReference>
<reference evidence="6 7" key="1">
    <citation type="submission" date="2017-05" db="EMBL/GenBank/DDBJ databases">
        <authorList>
            <person name="Varghese N."/>
            <person name="Submissions S."/>
        </authorList>
    </citation>
    <scope>NUCLEOTIDE SEQUENCE [LARGE SCALE GENOMIC DNA]</scope>
    <source>
        <strain evidence="6 7">DSM 29506</strain>
    </source>
</reference>
<name>A0A521B3J4_9RHOB</name>
<feature type="transmembrane region" description="Helical" evidence="5">
    <location>
        <begin position="114"/>
        <end position="132"/>
    </location>
</feature>
<evidence type="ECO:0000256" key="3">
    <source>
        <dbReference type="ARBA" id="ARBA00022989"/>
    </source>
</evidence>
<dbReference type="InterPro" id="IPR032808">
    <property type="entry name" value="DoxX"/>
</dbReference>